<dbReference type="InterPro" id="IPR052184">
    <property type="entry name" value="SDR_enzymes"/>
</dbReference>
<protein>
    <submittedName>
        <fullName evidence="2">Short-chain dehydrogenase</fullName>
    </submittedName>
</protein>
<evidence type="ECO:0000256" key="1">
    <source>
        <dbReference type="RuleBase" id="RU000363"/>
    </source>
</evidence>
<dbReference type="EMBL" id="LASV01000061">
    <property type="protein sequence ID" value="KKA24479.1"/>
    <property type="molecule type" value="Genomic_DNA"/>
</dbReference>
<dbReference type="Proteomes" id="UP000053958">
    <property type="component" value="Unassembled WGS sequence"/>
</dbReference>
<accession>A0A0F4Z1U5</accession>
<dbReference type="GeneID" id="25313859"/>
<dbReference type="GO" id="GO:0016616">
    <property type="term" value="F:oxidoreductase activity, acting on the CH-OH group of donors, NAD or NADP as acceptor"/>
    <property type="evidence" value="ECO:0007669"/>
    <property type="project" value="TreeGrafter"/>
</dbReference>
<organism evidence="2 3">
    <name type="scientific">Rasamsonia emersonii (strain ATCC 16479 / CBS 393.64 / IMI 116815)</name>
    <dbReference type="NCBI Taxonomy" id="1408163"/>
    <lineage>
        <taxon>Eukaryota</taxon>
        <taxon>Fungi</taxon>
        <taxon>Dikarya</taxon>
        <taxon>Ascomycota</taxon>
        <taxon>Pezizomycotina</taxon>
        <taxon>Eurotiomycetes</taxon>
        <taxon>Eurotiomycetidae</taxon>
        <taxon>Eurotiales</taxon>
        <taxon>Trichocomaceae</taxon>
        <taxon>Rasamsonia</taxon>
    </lineage>
</organism>
<dbReference type="OrthoDB" id="7289984at2759"/>
<comment type="similarity">
    <text evidence="1">Belongs to the short-chain dehydrogenases/reductases (SDR) family.</text>
</comment>
<dbReference type="Pfam" id="PF00106">
    <property type="entry name" value="adh_short"/>
    <property type="match status" value="1"/>
</dbReference>
<keyword evidence="3" id="KW-1185">Reference proteome</keyword>
<dbReference type="InterPro" id="IPR036291">
    <property type="entry name" value="NAD(P)-bd_dom_sf"/>
</dbReference>
<dbReference type="PANTHER" id="PTHR45458:SF1">
    <property type="entry name" value="SHORT CHAIN DEHYDROGENASE"/>
    <property type="match status" value="1"/>
</dbReference>
<comment type="caution">
    <text evidence="2">The sequence shown here is derived from an EMBL/GenBank/DDBJ whole genome shotgun (WGS) entry which is preliminary data.</text>
</comment>
<dbReference type="Gene3D" id="3.40.50.720">
    <property type="entry name" value="NAD(P)-binding Rossmann-like Domain"/>
    <property type="match status" value="1"/>
</dbReference>
<dbReference type="RefSeq" id="XP_013331091.1">
    <property type="nucleotide sequence ID" value="XM_013475637.1"/>
</dbReference>
<dbReference type="AlphaFoldDB" id="A0A0F4Z1U5"/>
<sequence>MASYLITGASCGLGLALVKVLLDESPEKIFQVIATCREESPDLRKLKQDNKDRLFVVGMNIMEEDSIRQAVAQVEEITGKGLDILINNAGIMNETLGGITEMNDLVPTFCANVNSVHLVTRAFLPLLRNGKERKVLNISSSMGSIALASQYTNQAAPAYKISKTALNMLTVQYALEFGKEGLIFILANPGWLQTDLCSTAADLPAGTGAKAVLEILHNASANDNGRFFNINVPTWTPQPGQNEYRGGIIPW</sequence>
<dbReference type="SUPFAM" id="SSF51735">
    <property type="entry name" value="NAD(P)-binding Rossmann-fold domains"/>
    <property type="match status" value="1"/>
</dbReference>
<gene>
    <name evidence="2" type="ORF">T310_1508</name>
</gene>
<evidence type="ECO:0000313" key="3">
    <source>
        <dbReference type="Proteomes" id="UP000053958"/>
    </source>
</evidence>
<dbReference type="PRINTS" id="PR00080">
    <property type="entry name" value="SDRFAMILY"/>
</dbReference>
<dbReference type="PRINTS" id="PR00081">
    <property type="entry name" value="GDHRDH"/>
</dbReference>
<dbReference type="PANTHER" id="PTHR45458">
    <property type="entry name" value="SHORT-CHAIN DEHYDROGENASE/REDUCTASE SDR"/>
    <property type="match status" value="1"/>
</dbReference>
<dbReference type="InterPro" id="IPR002347">
    <property type="entry name" value="SDR_fam"/>
</dbReference>
<evidence type="ECO:0000313" key="2">
    <source>
        <dbReference type="EMBL" id="KKA24479.1"/>
    </source>
</evidence>
<name>A0A0F4Z1U5_RASE3</name>
<proteinExistence type="inferred from homology"/>
<reference evidence="2 3" key="1">
    <citation type="submission" date="2015-04" db="EMBL/GenBank/DDBJ databases">
        <authorList>
            <person name="Heijne W.H."/>
            <person name="Fedorova N.D."/>
            <person name="Nierman W.C."/>
            <person name="Vollebregt A.W."/>
            <person name="Zhao Z."/>
            <person name="Wu L."/>
            <person name="Kumar M."/>
            <person name="Stam H."/>
            <person name="van den Berg M.A."/>
            <person name="Pel H.J."/>
        </authorList>
    </citation>
    <scope>NUCLEOTIDE SEQUENCE [LARGE SCALE GENOMIC DNA]</scope>
    <source>
        <strain evidence="2 3">CBS 393.64</strain>
    </source>
</reference>